<reference evidence="1 2" key="1">
    <citation type="submission" date="2023-09" db="EMBL/GenBank/DDBJ databases">
        <authorList>
            <person name="Rey-Velasco X."/>
        </authorList>
    </citation>
    <scope>NUCLEOTIDE SEQUENCE [LARGE SCALE GENOMIC DNA]</scope>
    <source>
        <strain evidence="1 2">W345</strain>
    </source>
</reference>
<dbReference type="EMBL" id="JAVRIC010000011">
    <property type="protein sequence ID" value="MDT0497583.1"/>
    <property type="molecule type" value="Genomic_DNA"/>
</dbReference>
<sequence length="120" mass="12955">MTTPKSCGYRLRCGFARAPLWTLEIASRFGRAVEEASRGGLAAWAATAPGALARIILVDQFRRNILRDSSAAFGADALARQWALDGLAPGGSTSNCVRSNVRSSIFRWTKPRTVACRRAA</sequence>
<organism evidence="1 2">
    <name type="scientific">Banduia mediterranea</name>
    <dbReference type="NCBI Taxonomy" id="3075609"/>
    <lineage>
        <taxon>Bacteria</taxon>
        <taxon>Pseudomonadati</taxon>
        <taxon>Pseudomonadota</taxon>
        <taxon>Gammaproteobacteria</taxon>
        <taxon>Nevskiales</taxon>
        <taxon>Algiphilaceae</taxon>
        <taxon>Banduia</taxon>
    </lineage>
</organism>
<name>A0ABU2WI81_9GAMM</name>
<dbReference type="Gene3D" id="1.20.58.320">
    <property type="entry name" value="TPR-like"/>
    <property type="match status" value="1"/>
</dbReference>
<dbReference type="InterPro" id="IPR010323">
    <property type="entry name" value="DUF924"/>
</dbReference>
<evidence type="ECO:0000313" key="2">
    <source>
        <dbReference type="Proteomes" id="UP001254608"/>
    </source>
</evidence>
<dbReference type="Proteomes" id="UP001254608">
    <property type="component" value="Unassembled WGS sequence"/>
</dbReference>
<protein>
    <submittedName>
        <fullName evidence="1">DUF924 family protein</fullName>
    </submittedName>
</protein>
<comment type="caution">
    <text evidence="1">The sequence shown here is derived from an EMBL/GenBank/DDBJ whole genome shotgun (WGS) entry which is preliminary data.</text>
</comment>
<keyword evidence="2" id="KW-1185">Reference proteome</keyword>
<accession>A0ABU2WI81</accession>
<proteinExistence type="predicted"/>
<dbReference type="Pfam" id="PF06041">
    <property type="entry name" value="DUF924"/>
    <property type="match status" value="1"/>
</dbReference>
<evidence type="ECO:0000313" key="1">
    <source>
        <dbReference type="EMBL" id="MDT0497583.1"/>
    </source>
</evidence>
<dbReference type="RefSeq" id="WP_311364975.1">
    <property type="nucleotide sequence ID" value="NZ_JAVRIC010000011.1"/>
</dbReference>
<dbReference type="SUPFAM" id="SSF48452">
    <property type="entry name" value="TPR-like"/>
    <property type="match status" value="1"/>
</dbReference>
<dbReference type="InterPro" id="IPR011990">
    <property type="entry name" value="TPR-like_helical_dom_sf"/>
</dbReference>
<gene>
    <name evidence="1" type="ORF">RM530_09435</name>
</gene>